<name>A0ACC1X5B1_MELAZ</name>
<sequence>MATLKLMMLYAAVAVAAVFNLAMATSYYEEVAAAAEVIHVGGKVLCQDCSKSYKEWVNGSQPLKGVKVSLTCVDERSRVMCYKSDITDEQGQFDMTVNKLVNGKKQLKVKFCLVRLVSSSHPVCNIATDFAGGKTGIKLMRPTFVYNDLVKYGVGPFYYTTPMCEKPDTNEYQGSNY</sequence>
<accession>A0ACC1X5B1</accession>
<gene>
    <name evidence="1" type="ORF">OWV82_019964</name>
</gene>
<keyword evidence="2" id="KW-1185">Reference proteome</keyword>
<evidence type="ECO:0000313" key="2">
    <source>
        <dbReference type="Proteomes" id="UP001164539"/>
    </source>
</evidence>
<evidence type="ECO:0000313" key="1">
    <source>
        <dbReference type="EMBL" id="KAJ4706293.1"/>
    </source>
</evidence>
<comment type="caution">
    <text evidence="1">The sequence shown here is derived from an EMBL/GenBank/DDBJ whole genome shotgun (WGS) entry which is preliminary data.</text>
</comment>
<dbReference type="EMBL" id="CM051404">
    <property type="protein sequence ID" value="KAJ4706293.1"/>
    <property type="molecule type" value="Genomic_DNA"/>
</dbReference>
<reference evidence="1 2" key="1">
    <citation type="journal article" date="2023" name="Science">
        <title>Complex scaffold remodeling in plant triterpene biosynthesis.</title>
        <authorList>
            <person name="De La Pena R."/>
            <person name="Hodgson H."/>
            <person name="Liu J.C."/>
            <person name="Stephenson M.J."/>
            <person name="Martin A.C."/>
            <person name="Owen C."/>
            <person name="Harkess A."/>
            <person name="Leebens-Mack J."/>
            <person name="Jimenez L.E."/>
            <person name="Osbourn A."/>
            <person name="Sattely E.S."/>
        </authorList>
    </citation>
    <scope>NUCLEOTIDE SEQUENCE [LARGE SCALE GENOMIC DNA]</scope>
    <source>
        <strain evidence="2">cv. JPN11</strain>
        <tissue evidence="1">Leaf</tissue>
    </source>
</reference>
<organism evidence="1 2">
    <name type="scientific">Melia azedarach</name>
    <name type="common">Chinaberry tree</name>
    <dbReference type="NCBI Taxonomy" id="155640"/>
    <lineage>
        <taxon>Eukaryota</taxon>
        <taxon>Viridiplantae</taxon>
        <taxon>Streptophyta</taxon>
        <taxon>Embryophyta</taxon>
        <taxon>Tracheophyta</taxon>
        <taxon>Spermatophyta</taxon>
        <taxon>Magnoliopsida</taxon>
        <taxon>eudicotyledons</taxon>
        <taxon>Gunneridae</taxon>
        <taxon>Pentapetalae</taxon>
        <taxon>rosids</taxon>
        <taxon>malvids</taxon>
        <taxon>Sapindales</taxon>
        <taxon>Meliaceae</taxon>
        <taxon>Melia</taxon>
    </lineage>
</organism>
<dbReference type="Proteomes" id="UP001164539">
    <property type="component" value="Chromosome 11"/>
</dbReference>
<proteinExistence type="predicted"/>
<protein>
    <submittedName>
        <fullName evidence="1">Pistil-specific extensin-like protein</fullName>
    </submittedName>
</protein>